<keyword evidence="2" id="KW-1185">Reference proteome</keyword>
<name>A0ABQ6K2Y0_9MICO</name>
<dbReference type="Proteomes" id="UP001157034">
    <property type="component" value="Unassembled WGS sequence"/>
</dbReference>
<protein>
    <submittedName>
        <fullName evidence="1">Uncharacterized protein</fullName>
    </submittedName>
</protein>
<evidence type="ECO:0000313" key="2">
    <source>
        <dbReference type="Proteomes" id="UP001157034"/>
    </source>
</evidence>
<accession>A0ABQ6K2Y0</accession>
<dbReference type="EMBL" id="BSVB01000001">
    <property type="protein sequence ID" value="GMA94946.1"/>
    <property type="molecule type" value="Genomic_DNA"/>
</dbReference>
<evidence type="ECO:0000313" key="1">
    <source>
        <dbReference type="EMBL" id="GMA94946.1"/>
    </source>
</evidence>
<proteinExistence type="predicted"/>
<organism evidence="1 2">
    <name type="scientific">Pseudolysinimonas kribbensis</name>
    <dbReference type="NCBI Taxonomy" id="433641"/>
    <lineage>
        <taxon>Bacteria</taxon>
        <taxon>Bacillati</taxon>
        <taxon>Actinomycetota</taxon>
        <taxon>Actinomycetes</taxon>
        <taxon>Micrococcales</taxon>
        <taxon>Microbacteriaceae</taxon>
        <taxon>Pseudolysinimonas</taxon>
    </lineage>
</organism>
<sequence length="108" mass="11855">MTWNSIYHAMAAAAGVEPDLVHVASDAIAAAEPEWGAALLGDKSHSMLFDNSKIRSVVPEFAPRISFEEQGAREIVDWHDADPARRTIDPVIDDAMDRLAVAYRPRAL</sequence>
<reference evidence="2" key="1">
    <citation type="journal article" date="2019" name="Int. J. Syst. Evol. Microbiol.">
        <title>The Global Catalogue of Microorganisms (GCM) 10K type strain sequencing project: providing services to taxonomists for standard genome sequencing and annotation.</title>
        <authorList>
            <consortium name="The Broad Institute Genomics Platform"/>
            <consortium name="The Broad Institute Genome Sequencing Center for Infectious Disease"/>
            <person name="Wu L."/>
            <person name="Ma J."/>
        </authorList>
    </citation>
    <scope>NUCLEOTIDE SEQUENCE [LARGE SCALE GENOMIC DNA]</scope>
    <source>
        <strain evidence="2">NBRC 108894</strain>
    </source>
</reference>
<comment type="caution">
    <text evidence="1">The sequence shown here is derived from an EMBL/GenBank/DDBJ whole genome shotgun (WGS) entry which is preliminary data.</text>
</comment>
<dbReference type="RefSeq" id="WP_348534914.1">
    <property type="nucleotide sequence ID" value="NZ_BSVB01000001.1"/>
</dbReference>
<gene>
    <name evidence="1" type="ORF">GCM10025881_17700</name>
</gene>